<dbReference type="EMBL" id="JADGMS010000011">
    <property type="protein sequence ID" value="KAF9673108.1"/>
    <property type="molecule type" value="Genomic_DNA"/>
</dbReference>
<reference evidence="1 2" key="1">
    <citation type="submission" date="2020-10" db="EMBL/GenBank/DDBJ databases">
        <title>Plant Genome Project.</title>
        <authorList>
            <person name="Zhang R.-G."/>
        </authorList>
    </citation>
    <scope>NUCLEOTIDE SEQUENCE [LARGE SCALE GENOMIC DNA]</scope>
    <source>
        <strain evidence="1">FAFU-HL-1</strain>
        <tissue evidence="1">Leaf</tissue>
    </source>
</reference>
<dbReference type="Proteomes" id="UP000657918">
    <property type="component" value="Chromosome 11"/>
</dbReference>
<accession>A0A835JMR9</accession>
<proteinExistence type="predicted"/>
<evidence type="ECO:0000313" key="2">
    <source>
        <dbReference type="Proteomes" id="UP000657918"/>
    </source>
</evidence>
<sequence length="138" mass="15837">MWTDEKNKGRVGAWDFLFTGEKRFWWWVGADGGYSVDGYEICVARREQESNPEEKGDPANKVVKWVMPGSLYATSKEQSPPSQIGCCRFQLYELHRQNQWRIPGVAASLLARKVSHELVIRFPLGYQSVQQKSSRAVL</sequence>
<gene>
    <name evidence="1" type="ORF">SADUNF_Sadunf11G0114400</name>
</gene>
<comment type="caution">
    <text evidence="1">The sequence shown here is derived from an EMBL/GenBank/DDBJ whole genome shotgun (WGS) entry which is preliminary data.</text>
</comment>
<dbReference type="AlphaFoldDB" id="A0A835JMR9"/>
<name>A0A835JMR9_9ROSI</name>
<dbReference type="OrthoDB" id="10438782at2759"/>
<protein>
    <submittedName>
        <fullName evidence="1">Uncharacterized protein</fullName>
    </submittedName>
</protein>
<organism evidence="1 2">
    <name type="scientific">Salix dunnii</name>
    <dbReference type="NCBI Taxonomy" id="1413687"/>
    <lineage>
        <taxon>Eukaryota</taxon>
        <taxon>Viridiplantae</taxon>
        <taxon>Streptophyta</taxon>
        <taxon>Embryophyta</taxon>
        <taxon>Tracheophyta</taxon>
        <taxon>Spermatophyta</taxon>
        <taxon>Magnoliopsida</taxon>
        <taxon>eudicotyledons</taxon>
        <taxon>Gunneridae</taxon>
        <taxon>Pentapetalae</taxon>
        <taxon>rosids</taxon>
        <taxon>fabids</taxon>
        <taxon>Malpighiales</taxon>
        <taxon>Salicaceae</taxon>
        <taxon>Saliceae</taxon>
        <taxon>Salix</taxon>
    </lineage>
</organism>
<evidence type="ECO:0000313" key="1">
    <source>
        <dbReference type="EMBL" id="KAF9673108.1"/>
    </source>
</evidence>
<keyword evidence="2" id="KW-1185">Reference proteome</keyword>